<keyword evidence="3 5" id="KW-1133">Transmembrane helix</keyword>
<evidence type="ECO:0000256" key="4">
    <source>
        <dbReference type="ARBA" id="ARBA00023136"/>
    </source>
</evidence>
<evidence type="ECO:0000256" key="1">
    <source>
        <dbReference type="ARBA" id="ARBA00004141"/>
    </source>
</evidence>
<sequence>MTVTVSQAPQYSSLPMTDVNRWFPSTWDRGPNWLVWLGIASSFIAIFIKLWTPISINRIPEALYTLPFFFALYKNFHWLKKDRIIQLFFAALLWPVIAFGIHYLQDPETALEYRKMDNLARLFLFVPIAWWLGGNTRTLGWYLTTAFSGLLLACLLDPNLPATLTALAQGKRVDFNILNAQHVALYFSIAFIGLLSVTQLVISSTKSVKDTWKPLLYVAGLIICIAVVLGTQTRAAWLALMACAGIWIIQLGWRYRYKKPGGKFLISVLIFTSISGFIGYQFSDTVVKRIQTEQGTLNHIISGDWENIPYTSIGIRINTWIEATRWIADKPVTGWGGNVRKVIIDQAERFPEWVRDRFGHFHNSYLEFSLAYGLVGLLLLLGVFTQLLWRINRLDHTSPQWIKTFSIYSIALLLVMNFFESYFFFWSGIYVITVTLVIPYAAILSQQTSPDVVKNKPFTHSSQG</sequence>
<comment type="subcellular location">
    <subcellularLocation>
        <location evidence="1">Membrane</location>
        <topology evidence="1">Multi-pass membrane protein</topology>
    </subcellularLocation>
</comment>
<feature type="transmembrane region" description="Helical" evidence="5">
    <location>
        <begin position="33"/>
        <end position="51"/>
    </location>
</feature>
<dbReference type="RefSeq" id="WP_189610190.1">
    <property type="nucleotide sequence ID" value="NZ_BMXR01000007.1"/>
</dbReference>
<dbReference type="PANTHER" id="PTHR37422:SF13">
    <property type="entry name" value="LIPOPOLYSACCHARIDE BIOSYNTHESIS PROTEIN PA4999-RELATED"/>
    <property type="match status" value="1"/>
</dbReference>
<keyword evidence="4 5" id="KW-0472">Membrane</keyword>
<reference evidence="7" key="2">
    <citation type="submission" date="2020-09" db="EMBL/GenBank/DDBJ databases">
        <authorList>
            <person name="Sun Q."/>
            <person name="Kim S."/>
        </authorList>
    </citation>
    <scope>NUCLEOTIDE SEQUENCE</scope>
    <source>
        <strain evidence="7">KCTC 22169</strain>
    </source>
</reference>
<feature type="transmembrane region" description="Helical" evidence="5">
    <location>
        <begin position="401"/>
        <end position="419"/>
    </location>
</feature>
<dbReference type="AlphaFoldDB" id="A0A918NE39"/>
<evidence type="ECO:0000259" key="6">
    <source>
        <dbReference type="Pfam" id="PF04932"/>
    </source>
</evidence>
<feature type="transmembrane region" description="Helical" evidence="5">
    <location>
        <begin position="116"/>
        <end position="132"/>
    </location>
</feature>
<feature type="transmembrane region" description="Helical" evidence="5">
    <location>
        <begin position="265"/>
        <end position="283"/>
    </location>
</feature>
<dbReference type="PANTHER" id="PTHR37422">
    <property type="entry name" value="TEICHURONIC ACID BIOSYNTHESIS PROTEIN TUAE"/>
    <property type="match status" value="1"/>
</dbReference>
<feature type="transmembrane region" description="Helical" evidence="5">
    <location>
        <begin position="139"/>
        <end position="160"/>
    </location>
</feature>
<feature type="domain" description="O-antigen ligase-related" evidence="6">
    <location>
        <begin position="220"/>
        <end position="381"/>
    </location>
</feature>
<dbReference type="EMBL" id="BMXR01000007">
    <property type="protein sequence ID" value="GGX60378.1"/>
    <property type="molecule type" value="Genomic_DNA"/>
</dbReference>
<comment type="caution">
    <text evidence="7">The sequence shown here is derived from an EMBL/GenBank/DDBJ whole genome shotgun (WGS) entry which is preliminary data.</text>
</comment>
<evidence type="ECO:0000256" key="5">
    <source>
        <dbReference type="SAM" id="Phobius"/>
    </source>
</evidence>
<keyword evidence="8" id="KW-1185">Reference proteome</keyword>
<reference evidence="7" key="1">
    <citation type="journal article" date="2014" name="Int. J. Syst. Evol. Microbiol.">
        <title>Complete genome sequence of Corynebacterium casei LMG S-19264T (=DSM 44701T), isolated from a smear-ripened cheese.</title>
        <authorList>
            <consortium name="US DOE Joint Genome Institute (JGI-PGF)"/>
            <person name="Walter F."/>
            <person name="Albersmeier A."/>
            <person name="Kalinowski J."/>
            <person name="Ruckert C."/>
        </authorList>
    </citation>
    <scope>NUCLEOTIDE SEQUENCE</scope>
    <source>
        <strain evidence="7">KCTC 22169</strain>
    </source>
</reference>
<dbReference type="Pfam" id="PF04932">
    <property type="entry name" value="Wzy_C"/>
    <property type="match status" value="1"/>
</dbReference>
<organism evidence="7 8">
    <name type="scientific">Saccharospirillum salsuginis</name>
    <dbReference type="NCBI Taxonomy" id="418750"/>
    <lineage>
        <taxon>Bacteria</taxon>
        <taxon>Pseudomonadati</taxon>
        <taxon>Pseudomonadota</taxon>
        <taxon>Gammaproteobacteria</taxon>
        <taxon>Oceanospirillales</taxon>
        <taxon>Saccharospirillaceae</taxon>
        <taxon>Saccharospirillum</taxon>
    </lineage>
</organism>
<evidence type="ECO:0000313" key="8">
    <source>
        <dbReference type="Proteomes" id="UP000626148"/>
    </source>
</evidence>
<feature type="transmembrane region" description="Helical" evidence="5">
    <location>
        <begin position="214"/>
        <end position="230"/>
    </location>
</feature>
<dbReference type="Proteomes" id="UP000626148">
    <property type="component" value="Unassembled WGS sequence"/>
</dbReference>
<feature type="transmembrane region" description="Helical" evidence="5">
    <location>
        <begin position="180"/>
        <end position="202"/>
    </location>
</feature>
<dbReference type="InterPro" id="IPR051533">
    <property type="entry name" value="WaaL-like"/>
</dbReference>
<evidence type="ECO:0000256" key="2">
    <source>
        <dbReference type="ARBA" id="ARBA00022692"/>
    </source>
</evidence>
<accession>A0A918NE39</accession>
<protein>
    <recommendedName>
        <fullName evidence="6">O-antigen ligase-related domain-containing protein</fullName>
    </recommendedName>
</protein>
<feature type="transmembrane region" description="Helical" evidence="5">
    <location>
        <begin position="236"/>
        <end position="253"/>
    </location>
</feature>
<feature type="transmembrane region" description="Helical" evidence="5">
    <location>
        <begin position="370"/>
        <end position="389"/>
    </location>
</feature>
<dbReference type="GO" id="GO:0016020">
    <property type="term" value="C:membrane"/>
    <property type="evidence" value="ECO:0007669"/>
    <property type="project" value="UniProtKB-SubCell"/>
</dbReference>
<dbReference type="InterPro" id="IPR007016">
    <property type="entry name" value="O-antigen_ligase-rel_domated"/>
</dbReference>
<feature type="transmembrane region" description="Helical" evidence="5">
    <location>
        <begin position="84"/>
        <end position="104"/>
    </location>
</feature>
<feature type="transmembrane region" description="Helical" evidence="5">
    <location>
        <begin position="425"/>
        <end position="444"/>
    </location>
</feature>
<gene>
    <name evidence="7" type="ORF">GCM10007392_30500</name>
</gene>
<keyword evidence="2 5" id="KW-0812">Transmembrane</keyword>
<name>A0A918NE39_9GAMM</name>
<proteinExistence type="predicted"/>
<evidence type="ECO:0000256" key="3">
    <source>
        <dbReference type="ARBA" id="ARBA00022989"/>
    </source>
</evidence>
<evidence type="ECO:0000313" key="7">
    <source>
        <dbReference type="EMBL" id="GGX60378.1"/>
    </source>
</evidence>